<reference evidence="3" key="1">
    <citation type="submission" date="2017-02" db="EMBL/GenBank/DDBJ databases">
        <authorList>
            <person name="Varghese N."/>
            <person name="Submissions S."/>
        </authorList>
    </citation>
    <scope>NUCLEOTIDE SEQUENCE [LARGE SCALE GENOMIC DNA]</scope>
    <source>
        <strain evidence="3">ATCC 25662</strain>
    </source>
</reference>
<feature type="domain" description="Flavodoxin-like" evidence="1">
    <location>
        <begin position="5"/>
        <end position="159"/>
    </location>
</feature>
<dbReference type="GO" id="GO:0016651">
    <property type="term" value="F:oxidoreductase activity, acting on NAD(P)H"/>
    <property type="evidence" value="ECO:0007669"/>
    <property type="project" value="UniProtKB-ARBA"/>
</dbReference>
<dbReference type="OrthoDB" id="2146857at2"/>
<dbReference type="InterPro" id="IPR029039">
    <property type="entry name" value="Flavoprotein-like_sf"/>
</dbReference>
<dbReference type="InterPro" id="IPR008254">
    <property type="entry name" value="Flavodoxin/NO_synth"/>
</dbReference>
<name>A0A1T4LAG8_9FIRM</name>
<dbReference type="STRING" id="118967.SAMN02745191_0803"/>
<keyword evidence="3" id="KW-1185">Reference proteome</keyword>
<dbReference type="EMBL" id="FUWY01000002">
    <property type="protein sequence ID" value="SJZ51497.1"/>
    <property type="molecule type" value="Genomic_DNA"/>
</dbReference>
<evidence type="ECO:0000313" key="3">
    <source>
        <dbReference type="Proteomes" id="UP000243297"/>
    </source>
</evidence>
<dbReference type="InterPro" id="IPR054633">
    <property type="entry name" value="BilS"/>
</dbReference>
<dbReference type="PROSITE" id="PS00201">
    <property type="entry name" value="FLAVODOXIN"/>
    <property type="match status" value="1"/>
</dbReference>
<organism evidence="2 3">
    <name type="scientific">Anaerorhabdus furcosa</name>
    <dbReference type="NCBI Taxonomy" id="118967"/>
    <lineage>
        <taxon>Bacteria</taxon>
        <taxon>Bacillati</taxon>
        <taxon>Bacillota</taxon>
        <taxon>Erysipelotrichia</taxon>
        <taxon>Erysipelotrichales</taxon>
        <taxon>Erysipelotrichaceae</taxon>
        <taxon>Anaerorhabdus</taxon>
    </lineage>
</organism>
<dbReference type="RefSeq" id="WP_078711235.1">
    <property type="nucleotide sequence ID" value="NZ_FUWY01000002.1"/>
</dbReference>
<dbReference type="InterPro" id="IPR001226">
    <property type="entry name" value="Flavodoxin_CS"/>
</dbReference>
<dbReference type="GO" id="GO:0009055">
    <property type="term" value="F:electron transfer activity"/>
    <property type="evidence" value="ECO:0007669"/>
    <property type="project" value="InterPro"/>
</dbReference>
<gene>
    <name evidence="2" type="ORF">SAMN02745191_0803</name>
</gene>
<accession>A0A1T4LAG8</accession>
<dbReference type="NCBIfam" id="NF045594">
    <property type="entry name" value="flavodox_BilS"/>
    <property type="match status" value="1"/>
</dbReference>
<dbReference type="SUPFAM" id="SSF52218">
    <property type="entry name" value="Flavoproteins"/>
    <property type="match status" value="1"/>
</dbReference>
<dbReference type="Gene3D" id="3.40.50.360">
    <property type="match status" value="1"/>
</dbReference>
<evidence type="ECO:0000259" key="1">
    <source>
        <dbReference type="Pfam" id="PF12641"/>
    </source>
</evidence>
<evidence type="ECO:0000313" key="2">
    <source>
        <dbReference type="EMBL" id="SJZ51497.1"/>
    </source>
</evidence>
<proteinExistence type="predicted"/>
<dbReference type="AlphaFoldDB" id="A0A1T4LAG8"/>
<dbReference type="Proteomes" id="UP000243297">
    <property type="component" value="Unassembled WGS sequence"/>
</dbReference>
<protein>
    <submittedName>
        <fullName evidence="2">Flavodoxin domain-containing protein</fullName>
    </submittedName>
</protein>
<dbReference type="GO" id="GO:0010181">
    <property type="term" value="F:FMN binding"/>
    <property type="evidence" value="ECO:0007669"/>
    <property type="project" value="InterPro"/>
</dbReference>
<sequence length="165" mass="18819">MKYSIIYSSKTGNTEQLANHLKEILPQDDCIYYGKPNVIAKDADLLFIGTWIDKGTCSEEIQLFLKDIEDKKIFLFGTCGFGESEQYFLDLSERIQKNINPSCSVLGSFICQGKMPMIVRERYSTMFANDPEKAKNLIDNFDRALSHPDANDLINLEKTILNCIE</sequence>
<dbReference type="Pfam" id="PF12641">
    <property type="entry name" value="Flavodoxin_3"/>
    <property type="match status" value="1"/>
</dbReference>